<evidence type="ECO:0000313" key="2">
    <source>
        <dbReference type="EnsemblPlants" id="LPERR10G04630.1"/>
    </source>
</evidence>
<dbReference type="Proteomes" id="UP000032180">
    <property type="component" value="Chromosome 10"/>
</dbReference>
<reference evidence="3" key="2">
    <citation type="submission" date="2013-12" db="EMBL/GenBank/DDBJ databases">
        <authorList>
            <person name="Yu Y."/>
            <person name="Lee S."/>
            <person name="de Baynast K."/>
            <person name="Wissotski M."/>
            <person name="Liu L."/>
            <person name="Talag J."/>
            <person name="Goicoechea J."/>
            <person name="Angelova A."/>
            <person name="Jetty R."/>
            <person name="Kudrna D."/>
            <person name="Golser W."/>
            <person name="Rivera L."/>
            <person name="Zhang J."/>
            <person name="Wing R."/>
        </authorList>
    </citation>
    <scope>NUCLEOTIDE SEQUENCE</scope>
</reference>
<protein>
    <submittedName>
        <fullName evidence="2">Uncharacterized protein</fullName>
    </submittedName>
</protein>
<sequence length="257" mass="27459">MAPARSGVSDPAVASKDVRPTTKDVGVDELMRSLNLTTEEMAVFSDDEDGEDSHAIEWALFGKRNDSGRLPYDLQLRVYEERRKKVQSFADAAAESLGSGGSSSSSHGKRSGGRPDNVKQGSKAQAAAGAPFDDEVTSPLKEKGGEQGRGEFGEPHTVSRKLFQQKDKMIMISDRKRKAKVAGAQSVANTGGDLNASYPLAMVPIGRVNALVSQLDVVSEGREAHSDELNKKQKTTTSVDLDARSAAAAKVQPCRAQ</sequence>
<evidence type="ECO:0000313" key="3">
    <source>
        <dbReference type="Proteomes" id="UP000032180"/>
    </source>
</evidence>
<feature type="region of interest" description="Disordered" evidence="1">
    <location>
        <begin position="221"/>
        <end position="257"/>
    </location>
</feature>
<reference evidence="2 3" key="1">
    <citation type="submission" date="2012-08" db="EMBL/GenBank/DDBJ databases">
        <title>Oryza genome evolution.</title>
        <authorList>
            <person name="Wing R.A."/>
        </authorList>
    </citation>
    <scope>NUCLEOTIDE SEQUENCE</scope>
</reference>
<feature type="region of interest" description="Disordered" evidence="1">
    <location>
        <begin position="89"/>
        <end position="166"/>
    </location>
</feature>
<feature type="compositionally biased region" description="Basic and acidic residues" evidence="1">
    <location>
        <begin position="16"/>
        <end position="26"/>
    </location>
</feature>
<dbReference type="HOGENOM" id="CLU_1083206_0_0_1"/>
<feature type="compositionally biased region" description="Basic and acidic residues" evidence="1">
    <location>
        <begin position="140"/>
        <end position="154"/>
    </location>
</feature>
<organism evidence="2 3">
    <name type="scientific">Leersia perrieri</name>
    <dbReference type="NCBI Taxonomy" id="77586"/>
    <lineage>
        <taxon>Eukaryota</taxon>
        <taxon>Viridiplantae</taxon>
        <taxon>Streptophyta</taxon>
        <taxon>Embryophyta</taxon>
        <taxon>Tracheophyta</taxon>
        <taxon>Spermatophyta</taxon>
        <taxon>Magnoliopsida</taxon>
        <taxon>Liliopsida</taxon>
        <taxon>Poales</taxon>
        <taxon>Poaceae</taxon>
        <taxon>BOP clade</taxon>
        <taxon>Oryzoideae</taxon>
        <taxon>Oryzeae</taxon>
        <taxon>Oryzinae</taxon>
        <taxon>Leersia</taxon>
    </lineage>
</organism>
<reference evidence="2" key="3">
    <citation type="submission" date="2015-04" db="UniProtKB">
        <authorList>
            <consortium name="EnsemblPlants"/>
        </authorList>
    </citation>
    <scope>IDENTIFICATION</scope>
</reference>
<proteinExistence type="predicted"/>
<evidence type="ECO:0000256" key="1">
    <source>
        <dbReference type="SAM" id="MobiDB-lite"/>
    </source>
</evidence>
<dbReference type="Gramene" id="LPERR10G04630.1">
    <property type="protein sequence ID" value="LPERR10G04630.1"/>
    <property type="gene ID" value="LPERR10G04630"/>
</dbReference>
<name>A0A0D9XIS7_9ORYZ</name>
<feature type="compositionally biased region" description="Basic and acidic residues" evidence="1">
    <location>
        <begin position="221"/>
        <end position="231"/>
    </location>
</feature>
<dbReference type="AlphaFoldDB" id="A0A0D9XIS7"/>
<keyword evidence="3" id="KW-1185">Reference proteome</keyword>
<accession>A0A0D9XIS7</accession>
<dbReference type="EnsemblPlants" id="LPERR10G04630.1">
    <property type="protein sequence ID" value="LPERR10G04630.1"/>
    <property type="gene ID" value="LPERR10G04630"/>
</dbReference>
<feature type="compositionally biased region" description="Low complexity" evidence="1">
    <location>
        <begin position="119"/>
        <end position="130"/>
    </location>
</feature>
<feature type="region of interest" description="Disordered" evidence="1">
    <location>
        <begin position="1"/>
        <end position="26"/>
    </location>
</feature>